<feature type="transmembrane region" description="Helical" evidence="1">
    <location>
        <begin position="119"/>
        <end position="148"/>
    </location>
</feature>
<dbReference type="PANTHER" id="PTHR37308:SF1">
    <property type="entry name" value="POLYPRENYL-PHOSPHATE TRANSPORTER"/>
    <property type="match status" value="1"/>
</dbReference>
<dbReference type="EMBL" id="JYNZ01000003">
    <property type="protein sequence ID" value="KXK26509.1"/>
    <property type="molecule type" value="Genomic_DNA"/>
</dbReference>
<reference evidence="2 3" key="1">
    <citation type="submission" date="2015-02" db="EMBL/GenBank/DDBJ databases">
        <title>Improved understanding of the partial-nitritation anammox process through 23 genomes representing the majority of the microbial community.</title>
        <authorList>
            <person name="Speth D.R."/>
            <person name="In T Zandt M."/>
            <person name="Guerrero Cruz S."/>
            <person name="Jetten M.S."/>
            <person name="Dutilh B.E."/>
        </authorList>
    </citation>
    <scope>NUCLEOTIDE SEQUENCE [LARGE SCALE GENOMIC DNA]</scope>
    <source>
        <strain evidence="2">OLB20</strain>
    </source>
</reference>
<feature type="transmembrane region" description="Helical" evidence="1">
    <location>
        <begin position="236"/>
        <end position="253"/>
    </location>
</feature>
<evidence type="ECO:0000313" key="3">
    <source>
        <dbReference type="Proteomes" id="UP000070457"/>
    </source>
</evidence>
<dbReference type="AlphaFoldDB" id="A0A136LXY4"/>
<comment type="caution">
    <text evidence="2">The sequence shown here is derived from an EMBL/GenBank/DDBJ whole genome shotgun (WGS) entry which is preliminary data.</text>
</comment>
<feature type="transmembrane region" description="Helical" evidence="1">
    <location>
        <begin position="198"/>
        <end position="216"/>
    </location>
</feature>
<dbReference type="STRING" id="1617426.TR69_WS6001000513"/>
<dbReference type="Proteomes" id="UP000070457">
    <property type="component" value="Unassembled WGS sequence"/>
</dbReference>
<keyword evidence="1" id="KW-0472">Membrane</keyword>
<feature type="transmembrane region" description="Helical" evidence="1">
    <location>
        <begin position="64"/>
        <end position="80"/>
    </location>
</feature>
<feature type="transmembrane region" description="Helical" evidence="1">
    <location>
        <begin position="168"/>
        <end position="186"/>
    </location>
</feature>
<proteinExistence type="predicted"/>
<accession>A0A136LXY4</accession>
<protein>
    <recommendedName>
        <fullName evidence="4">DUF368 domain-containing protein</fullName>
    </recommendedName>
</protein>
<feature type="transmembrane region" description="Helical" evidence="1">
    <location>
        <begin position="86"/>
        <end position="107"/>
    </location>
</feature>
<dbReference type="InterPro" id="IPR007163">
    <property type="entry name" value="VCA0040-like"/>
</dbReference>
<dbReference type="PANTHER" id="PTHR37308">
    <property type="entry name" value="INTEGRAL MEMBRANE PROTEIN"/>
    <property type="match status" value="1"/>
</dbReference>
<gene>
    <name evidence="2" type="ORF">TR69_WS6001000513</name>
</gene>
<evidence type="ECO:0008006" key="4">
    <source>
        <dbReference type="Google" id="ProtNLM"/>
    </source>
</evidence>
<dbReference type="Pfam" id="PF04018">
    <property type="entry name" value="VCA0040-like"/>
    <property type="match status" value="1"/>
</dbReference>
<keyword evidence="1" id="KW-0812">Transmembrane</keyword>
<sequence>MTCRFFFKTIILAGIGKKRRSDIVTAFKTINLHFAVLLGIGTVLAIGLFSGIMSTLLDEHTSKVYAVFMGIILASLVIPFRELKGITIEEFTLTVVSFVLWFVLFGLTPSEIEHPHPLLVYFGGIVGITGLFLPGVSGSFILLILGLYHYVIDSVRDTFRFATTSDQLINLIIFAAGLATGFMLSVKLLRYLLAHQYRYLMAFVGGLMLASVRVLWPFTAGNQPVAPWEITTAELVPLVLLSVFSGGITLYIASRADLKDAVSNSPRR</sequence>
<feature type="transmembrane region" description="Helical" evidence="1">
    <location>
        <begin position="30"/>
        <end position="52"/>
    </location>
</feature>
<name>A0A136LXY4_9BACT</name>
<organism evidence="2 3">
    <name type="scientific">candidate division WS6 bacterium OLB20</name>
    <dbReference type="NCBI Taxonomy" id="1617426"/>
    <lineage>
        <taxon>Bacteria</taxon>
        <taxon>Candidatus Dojkabacteria</taxon>
    </lineage>
</organism>
<evidence type="ECO:0000256" key="1">
    <source>
        <dbReference type="SAM" id="Phobius"/>
    </source>
</evidence>
<evidence type="ECO:0000313" key="2">
    <source>
        <dbReference type="EMBL" id="KXK26509.1"/>
    </source>
</evidence>
<keyword evidence="1" id="KW-1133">Transmembrane helix</keyword>